<comment type="caution">
    <text evidence="1">The sequence shown here is derived from an EMBL/GenBank/DDBJ whole genome shotgun (WGS) entry which is preliminary data.</text>
</comment>
<reference evidence="1 2" key="1">
    <citation type="submission" date="2019-06" db="EMBL/GenBank/DDBJ databases">
        <title>Sequencing the genomes of 1000 actinobacteria strains.</title>
        <authorList>
            <person name="Klenk H.-P."/>
        </authorList>
    </citation>
    <scope>NUCLEOTIDE SEQUENCE [LARGE SCALE GENOMIC DNA]</scope>
    <source>
        <strain evidence="1 2">DSM 4813</strain>
    </source>
</reference>
<accession>A0A542ZWP2</accession>
<evidence type="ECO:0000313" key="1">
    <source>
        <dbReference type="EMBL" id="TQL64771.1"/>
    </source>
</evidence>
<evidence type="ECO:0008006" key="3">
    <source>
        <dbReference type="Google" id="ProtNLM"/>
    </source>
</evidence>
<dbReference type="GO" id="GO:0005975">
    <property type="term" value="P:carbohydrate metabolic process"/>
    <property type="evidence" value="ECO:0007669"/>
    <property type="project" value="UniProtKB-ARBA"/>
</dbReference>
<name>A0A542ZWP2_RARFA</name>
<keyword evidence="2" id="KW-1185">Reference proteome</keyword>
<dbReference type="RefSeq" id="WP_142119951.1">
    <property type="nucleotide sequence ID" value="NZ_BAAASV010000001.1"/>
</dbReference>
<dbReference type="InterPro" id="IPR013783">
    <property type="entry name" value="Ig-like_fold"/>
</dbReference>
<dbReference type="AlphaFoldDB" id="A0A542ZWP2"/>
<dbReference type="Proteomes" id="UP000315389">
    <property type="component" value="Unassembled WGS sequence"/>
</dbReference>
<organism evidence="1 2">
    <name type="scientific">Rarobacter faecitabidus</name>
    <dbReference type="NCBI Taxonomy" id="13243"/>
    <lineage>
        <taxon>Bacteria</taxon>
        <taxon>Bacillati</taxon>
        <taxon>Actinomycetota</taxon>
        <taxon>Actinomycetes</taxon>
        <taxon>Micrococcales</taxon>
        <taxon>Rarobacteraceae</taxon>
        <taxon>Rarobacter</taxon>
    </lineage>
</organism>
<proteinExistence type="predicted"/>
<gene>
    <name evidence="1" type="ORF">FB461_1290</name>
</gene>
<dbReference type="Gene3D" id="2.60.40.10">
    <property type="entry name" value="Immunoglobulins"/>
    <property type="match status" value="1"/>
</dbReference>
<evidence type="ECO:0000313" key="2">
    <source>
        <dbReference type="Proteomes" id="UP000315389"/>
    </source>
</evidence>
<sequence length="140" mass="15025">MQVSFEPANAAVVSGSSSTVRVQIKKARTKLVSAKVTRGKAGKSGKAARSIKRKKAVRIQVRLATVSGANPTGHVTLKAGKRTIGKASVKRTKAGRYFATIRVSAKSTRTIEKATRIEVIYTGNANLAARTYTTKLRVIR</sequence>
<dbReference type="EMBL" id="VFOS01000001">
    <property type="protein sequence ID" value="TQL64771.1"/>
    <property type="molecule type" value="Genomic_DNA"/>
</dbReference>
<protein>
    <recommendedName>
        <fullName evidence="3">Ig-like domain-containing protein</fullName>
    </recommendedName>
</protein>